<gene>
    <name evidence="1" type="ORF">Adt_46740</name>
</gene>
<reference evidence="2" key="1">
    <citation type="submission" date="2024-07" db="EMBL/GenBank/DDBJ databases">
        <title>Two chromosome-level genome assemblies of Korean endemic species Abeliophyllum distichum and Forsythia ovata (Oleaceae).</title>
        <authorList>
            <person name="Jang H."/>
        </authorList>
    </citation>
    <scope>NUCLEOTIDE SEQUENCE [LARGE SCALE GENOMIC DNA]</scope>
</reference>
<keyword evidence="2" id="KW-1185">Reference proteome</keyword>
<name>A0ABD1NY94_9LAMI</name>
<organism evidence="1 2">
    <name type="scientific">Abeliophyllum distichum</name>
    <dbReference type="NCBI Taxonomy" id="126358"/>
    <lineage>
        <taxon>Eukaryota</taxon>
        <taxon>Viridiplantae</taxon>
        <taxon>Streptophyta</taxon>
        <taxon>Embryophyta</taxon>
        <taxon>Tracheophyta</taxon>
        <taxon>Spermatophyta</taxon>
        <taxon>Magnoliopsida</taxon>
        <taxon>eudicotyledons</taxon>
        <taxon>Gunneridae</taxon>
        <taxon>Pentapetalae</taxon>
        <taxon>asterids</taxon>
        <taxon>lamiids</taxon>
        <taxon>Lamiales</taxon>
        <taxon>Oleaceae</taxon>
        <taxon>Forsythieae</taxon>
        <taxon>Abeliophyllum</taxon>
    </lineage>
</organism>
<proteinExistence type="predicted"/>
<protein>
    <submittedName>
        <fullName evidence="1">Uncharacterized protein</fullName>
    </submittedName>
</protein>
<sequence length="133" mass="14867">MVSVVTGEWDGSSKVGRKWSDVGAVGSRKFGLFAWEFFAPVKDPLRRNVVAGKLGIQQGQPQLLTGRRNGREMVSIWGKIDHCCGIQICWLISLLHVGSLLICTHKELVVLILPTMGRRTPLMQQKHAGWLIY</sequence>
<dbReference type="EMBL" id="JBFOLK010000103">
    <property type="protein sequence ID" value="KAL2456587.1"/>
    <property type="molecule type" value="Genomic_DNA"/>
</dbReference>
<dbReference type="AlphaFoldDB" id="A0ABD1NY94"/>
<accession>A0ABD1NY94</accession>
<dbReference type="Proteomes" id="UP001604336">
    <property type="component" value="Unassembled WGS sequence"/>
</dbReference>
<evidence type="ECO:0000313" key="2">
    <source>
        <dbReference type="Proteomes" id="UP001604336"/>
    </source>
</evidence>
<comment type="caution">
    <text evidence="1">The sequence shown here is derived from an EMBL/GenBank/DDBJ whole genome shotgun (WGS) entry which is preliminary data.</text>
</comment>
<evidence type="ECO:0000313" key="1">
    <source>
        <dbReference type="EMBL" id="KAL2456587.1"/>
    </source>
</evidence>